<dbReference type="PANTHER" id="PTHR21085:SF0">
    <property type="entry name" value="CHORISMATE SYNTHASE"/>
    <property type="match status" value="1"/>
</dbReference>
<comment type="caution">
    <text evidence="7">Lacks conserved residue(s) required for the propagation of feature annotation.</text>
</comment>
<dbReference type="PROSITE" id="PS00789">
    <property type="entry name" value="CHORISMATE_SYNTHASE_3"/>
    <property type="match status" value="1"/>
</dbReference>
<protein>
    <recommendedName>
        <fullName evidence="3 7">Chorismate synthase</fullName>
        <shortName evidence="7">CS</shortName>
        <ecNumber evidence="3 7">4.2.3.5</ecNumber>
    </recommendedName>
    <alternativeName>
        <fullName evidence="7">5-enolpyruvylshikimate-3-phosphate phospholyase</fullName>
    </alternativeName>
</protein>
<dbReference type="EMBL" id="VOSM01000002">
    <property type="protein sequence ID" value="TXD38145.1"/>
    <property type="molecule type" value="Genomic_DNA"/>
</dbReference>
<keyword evidence="7" id="KW-0288">FMN</keyword>
<dbReference type="Gene3D" id="3.60.150.10">
    <property type="entry name" value="Chorismate synthase AroC"/>
    <property type="match status" value="1"/>
</dbReference>
<proteinExistence type="inferred from homology"/>
<evidence type="ECO:0000256" key="2">
    <source>
        <dbReference type="ARBA" id="ARBA00008014"/>
    </source>
</evidence>
<dbReference type="HAMAP" id="MF_00300">
    <property type="entry name" value="Chorismate_synth"/>
    <property type="match status" value="1"/>
</dbReference>
<feature type="binding site" evidence="7">
    <location>
        <position position="282"/>
    </location>
    <ligand>
        <name>FMN</name>
        <dbReference type="ChEBI" id="CHEBI:58210"/>
    </ligand>
</feature>
<dbReference type="GO" id="GO:0010181">
    <property type="term" value="F:FMN binding"/>
    <property type="evidence" value="ECO:0007669"/>
    <property type="project" value="TreeGrafter"/>
</dbReference>
<accession>A0A5C6XGV9</accession>
<dbReference type="InterPro" id="IPR020541">
    <property type="entry name" value="Chorismate_synthase_CS"/>
</dbReference>
<reference evidence="9 10" key="1">
    <citation type="submission" date="2019-08" db="EMBL/GenBank/DDBJ databases">
        <title>Bradymonadales sp. TMQ4.</title>
        <authorList>
            <person name="Liang Q."/>
        </authorList>
    </citation>
    <scope>NUCLEOTIDE SEQUENCE [LARGE SCALE GENOMIC DNA]</scope>
    <source>
        <strain evidence="9 10">TMQ4</strain>
    </source>
</reference>
<sequence>MFANTFGTYLRLTTFGESHGPAMGAVIDGMPAGVDFDLATHLQPHLDRRRPGQSNITTARAEADRAELLSGVFDGKTLGTPICIVVHNTDARSRDYDPNYFRPGHADRTWQEKFGHRDHRGGGRASGRETLCRVIGGAFAARLLPPQTRVVAFTQQIGEHIARSIPEHLNTDLIDQHPTRCPDPEVAERISQELVDCKSQGDSRGGVIELRIDHCPIGLGEPVFAKLKARLADAMMGIGAVVGVSLGDAPAAASARGIDFHTGIPGDGPDAGISPAASGIQGGISNGERITLRVFFKPASTIGSMAREGRHDPCIVPRAVPVVEAMANLVLADLLLASRLNQHLTP</sequence>
<evidence type="ECO:0000256" key="3">
    <source>
        <dbReference type="ARBA" id="ARBA00013036"/>
    </source>
</evidence>
<comment type="function">
    <text evidence="7">Catalyzes the anti-1,4-elimination of the C-3 phosphate and the C-6 proR hydrogen from 5-enolpyruvylshikimate-3-phosphate (EPSP) to yield chorismate, which is the branch point compound that serves as the starting substrate for the three terminal pathways of aromatic amino acid biosynthesis. This reaction introduces a second double bond into the aromatic ring system.</text>
</comment>
<dbReference type="PROSITE" id="PS00787">
    <property type="entry name" value="CHORISMATE_SYNTHASE_1"/>
    <property type="match status" value="1"/>
</dbReference>
<evidence type="ECO:0000256" key="8">
    <source>
        <dbReference type="RuleBase" id="RU000605"/>
    </source>
</evidence>
<evidence type="ECO:0000313" key="9">
    <source>
        <dbReference type="EMBL" id="TXD38145.1"/>
    </source>
</evidence>
<dbReference type="PANTHER" id="PTHR21085">
    <property type="entry name" value="CHORISMATE SYNTHASE"/>
    <property type="match status" value="1"/>
</dbReference>
<evidence type="ECO:0000256" key="6">
    <source>
        <dbReference type="ARBA" id="ARBA00023239"/>
    </source>
</evidence>
<feature type="binding site" evidence="7">
    <location>
        <position position="310"/>
    </location>
    <ligand>
        <name>FMN</name>
        <dbReference type="ChEBI" id="CHEBI:58210"/>
    </ligand>
</feature>
<name>A0A5C6XGV9_9DELT</name>
<dbReference type="InterPro" id="IPR035904">
    <property type="entry name" value="Chorismate_synth_AroC_sf"/>
</dbReference>
<dbReference type="Pfam" id="PF01264">
    <property type="entry name" value="Chorismate_synt"/>
    <property type="match status" value="1"/>
</dbReference>
<dbReference type="GO" id="GO:0004107">
    <property type="term" value="F:chorismate synthase activity"/>
    <property type="evidence" value="ECO:0007669"/>
    <property type="project" value="UniProtKB-UniRule"/>
</dbReference>
<dbReference type="UniPathway" id="UPA00053">
    <property type="reaction ID" value="UER00090"/>
</dbReference>
<evidence type="ECO:0000256" key="5">
    <source>
        <dbReference type="ARBA" id="ARBA00023141"/>
    </source>
</evidence>
<dbReference type="GO" id="GO:0008652">
    <property type="term" value="P:amino acid biosynthetic process"/>
    <property type="evidence" value="ECO:0007669"/>
    <property type="project" value="UniProtKB-KW"/>
</dbReference>
<dbReference type="SUPFAM" id="SSF103263">
    <property type="entry name" value="Chorismate synthase, AroC"/>
    <property type="match status" value="1"/>
</dbReference>
<comment type="cofactor">
    <cofactor evidence="7 8">
        <name>FMNH2</name>
        <dbReference type="ChEBI" id="CHEBI:57618"/>
    </cofactor>
    <text evidence="7 8">Reduced FMN (FMNH(2)).</text>
</comment>
<dbReference type="OrthoDB" id="9771806at2"/>
<keyword evidence="7" id="KW-0521">NADP</keyword>
<comment type="similarity">
    <text evidence="2 7 8">Belongs to the chorismate synthase family.</text>
</comment>
<comment type="pathway">
    <text evidence="1 7 8">Metabolic intermediate biosynthesis; chorismate biosynthesis; chorismate from D-erythrose 4-phosphate and phosphoenolpyruvate: step 7/7.</text>
</comment>
<feature type="binding site" evidence="7">
    <location>
        <begin position="124"/>
        <end position="126"/>
    </location>
    <ligand>
        <name>FMN</name>
        <dbReference type="ChEBI" id="CHEBI:58210"/>
    </ligand>
</feature>
<dbReference type="PIRSF" id="PIRSF001456">
    <property type="entry name" value="Chorismate_synth"/>
    <property type="match status" value="1"/>
</dbReference>
<keyword evidence="10" id="KW-1185">Reference proteome</keyword>
<dbReference type="NCBIfam" id="NF003793">
    <property type="entry name" value="PRK05382.1"/>
    <property type="match status" value="1"/>
</dbReference>
<evidence type="ECO:0000313" key="10">
    <source>
        <dbReference type="Proteomes" id="UP000321412"/>
    </source>
</evidence>
<keyword evidence="7" id="KW-0285">Flavoprotein</keyword>
<dbReference type="EC" id="4.2.3.5" evidence="3 7"/>
<keyword evidence="6 7" id="KW-0456">Lyase</keyword>
<comment type="catalytic activity">
    <reaction evidence="7 8">
        <text>5-O-(1-carboxyvinyl)-3-phosphoshikimate = chorismate + phosphate</text>
        <dbReference type="Rhea" id="RHEA:21020"/>
        <dbReference type="ChEBI" id="CHEBI:29748"/>
        <dbReference type="ChEBI" id="CHEBI:43474"/>
        <dbReference type="ChEBI" id="CHEBI:57701"/>
        <dbReference type="EC" id="4.2.3.5"/>
    </reaction>
</comment>
<gene>
    <name evidence="7 9" type="primary">aroC</name>
    <name evidence="9" type="ORF">FRC98_04400</name>
</gene>
<evidence type="ECO:0000256" key="1">
    <source>
        <dbReference type="ARBA" id="ARBA00005044"/>
    </source>
</evidence>
<dbReference type="NCBIfam" id="TIGR00033">
    <property type="entry name" value="aroC"/>
    <property type="match status" value="1"/>
</dbReference>
<comment type="subunit">
    <text evidence="7">Homotetramer.</text>
</comment>
<evidence type="ECO:0000256" key="7">
    <source>
        <dbReference type="HAMAP-Rule" id="MF_00300"/>
    </source>
</evidence>
<evidence type="ECO:0000256" key="4">
    <source>
        <dbReference type="ARBA" id="ARBA00022605"/>
    </source>
</evidence>
<dbReference type="PROSITE" id="PS00788">
    <property type="entry name" value="CHORISMATE_SYNTHASE_2"/>
    <property type="match status" value="1"/>
</dbReference>
<dbReference type="InterPro" id="IPR000453">
    <property type="entry name" value="Chorismate_synth"/>
</dbReference>
<keyword evidence="4 7" id="KW-0028">Amino-acid biosynthesis</keyword>
<dbReference type="CDD" id="cd07304">
    <property type="entry name" value="Chorismate_synthase"/>
    <property type="match status" value="1"/>
</dbReference>
<dbReference type="GO" id="GO:0009423">
    <property type="term" value="P:chorismate biosynthetic process"/>
    <property type="evidence" value="ECO:0007669"/>
    <property type="project" value="UniProtKB-UniRule"/>
</dbReference>
<keyword evidence="5 7" id="KW-0057">Aromatic amino acid biosynthesis</keyword>
<dbReference type="RefSeq" id="WP_146980087.1">
    <property type="nucleotide sequence ID" value="NZ_VOSM01000002.1"/>
</dbReference>
<organism evidence="9 10">
    <name type="scientific">Lujinxingia vulgaris</name>
    <dbReference type="NCBI Taxonomy" id="2600176"/>
    <lineage>
        <taxon>Bacteria</taxon>
        <taxon>Deltaproteobacteria</taxon>
        <taxon>Bradymonadales</taxon>
        <taxon>Lujinxingiaceae</taxon>
        <taxon>Lujinxingia</taxon>
    </lineage>
</organism>
<dbReference type="GO" id="GO:0009073">
    <property type="term" value="P:aromatic amino acid family biosynthetic process"/>
    <property type="evidence" value="ECO:0007669"/>
    <property type="project" value="UniProtKB-KW"/>
</dbReference>
<comment type="caution">
    <text evidence="9">The sequence shown here is derived from an EMBL/GenBank/DDBJ whole genome shotgun (WGS) entry which is preliminary data.</text>
</comment>
<keyword evidence="7" id="KW-0274">FAD</keyword>
<feature type="binding site" evidence="7">
    <location>
        <begin position="297"/>
        <end position="301"/>
    </location>
    <ligand>
        <name>FMN</name>
        <dbReference type="ChEBI" id="CHEBI:58210"/>
    </ligand>
</feature>
<dbReference type="Proteomes" id="UP000321412">
    <property type="component" value="Unassembled WGS sequence"/>
</dbReference>
<dbReference type="GO" id="GO:0005829">
    <property type="term" value="C:cytosol"/>
    <property type="evidence" value="ECO:0007669"/>
    <property type="project" value="TreeGrafter"/>
</dbReference>
<dbReference type="AlphaFoldDB" id="A0A5C6XGV9"/>
<feature type="binding site" evidence="7">
    <location>
        <position position="49"/>
    </location>
    <ligand>
        <name>NADP(+)</name>
        <dbReference type="ChEBI" id="CHEBI:58349"/>
    </ligand>
</feature>